<dbReference type="EMBL" id="CP001700">
    <property type="protein sequence ID" value="ACU70421.1"/>
    <property type="molecule type" value="Genomic_DNA"/>
</dbReference>
<sequence length="524" mass="58132">MTRVAEETDPMDLSEAPITGGHAARELPARATYVIVGSGFAGLCMAIKLKQAGRDDFVILEKGDDVGGTWRENTYPGAACDIQSHLYSFSFELNPKWSRMFARQPEILDYLRHCVREYKLEEHLYFGVRFDGGEWDEEAKQWRIKLGGRGVSPAGESGSGAGAEIQASFVALGMGPLHRPLLPNVPGIAAFEGPAWHSAQWRHDVDLTGKRVAVIGTGASAIQFLPRVARQAASVALFQRTPAWIMPKRDRHISAVTKALYRSVPGFQRAHRTLIYLTAESRAMGFVNPKLMKVAEGVANVHRKRQIRDPDLARRLKPDYTMGCKRVLISNDFYPALARDHVTLVDSGVREIRKNSVVAADGTEHEVDAIIYGTGFHVTDAFDAIDMRGPGGRSLKKDWAGGMEAYYGMTVAGFPNMFVLVGPNTGLGHNSIVFMIEAQAEYLMKLLALADDRDATTIAPTAQAQNRFNTGIQRALTTQVWSAGGCQSWYLDEYGRNSTIWPGFTWRYWLRTRKPDADAYEFGR</sequence>
<protein>
    <submittedName>
        <fullName evidence="1">Flavin-binding monooxygenase-like protein</fullName>
    </submittedName>
</protein>
<keyword evidence="2" id="KW-1185">Reference proteome</keyword>
<dbReference type="HOGENOM" id="CLU_006937_7_1_11"/>
<dbReference type="KEGG" id="cai:Caci_1498"/>
<dbReference type="Pfam" id="PF13450">
    <property type="entry name" value="NAD_binding_8"/>
    <property type="match status" value="1"/>
</dbReference>
<dbReference type="GO" id="GO:0004497">
    <property type="term" value="F:monooxygenase activity"/>
    <property type="evidence" value="ECO:0007669"/>
    <property type="project" value="UniProtKB-KW"/>
</dbReference>
<dbReference type="PANTHER" id="PTHR42877:SF4">
    <property type="entry name" value="FAD_NAD(P)-BINDING DOMAIN-CONTAINING PROTEIN-RELATED"/>
    <property type="match status" value="1"/>
</dbReference>
<dbReference type="Gene3D" id="3.50.50.60">
    <property type="entry name" value="FAD/NAD(P)-binding domain"/>
    <property type="match status" value="3"/>
</dbReference>
<dbReference type="SUPFAM" id="SSF51905">
    <property type="entry name" value="FAD/NAD(P)-binding domain"/>
    <property type="match status" value="1"/>
</dbReference>
<proteinExistence type="predicted"/>
<dbReference type="AlphaFoldDB" id="C7QA23"/>
<gene>
    <name evidence="1" type="ordered locus">Caci_1498</name>
</gene>
<evidence type="ECO:0000313" key="1">
    <source>
        <dbReference type="EMBL" id="ACU70421.1"/>
    </source>
</evidence>
<dbReference type="InterPro" id="IPR051209">
    <property type="entry name" value="FAD-bind_Monooxygenase_sf"/>
</dbReference>
<accession>C7QA23</accession>
<dbReference type="RefSeq" id="WP_012785715.1">
    <property type="nucleotide sequence ID" value="NC_013131.1"/>
</dbReference>
<dbReference type="FunCoup" id="C7QA23">
    <property type="interactions" value="75"/>
</dbReference>
<dbReference type="PRINTS" id="PR00411">
    <property type="entry name" value="PNDRDTASEI"/>
</dbReference>
<dbReference type="PANTHER" id="PTHR42877">
    <property type="entry name" value="L-ORNITHINE N(5)-MONOOXYGENASE-RELATED"/>
    <property type="match status" value="1"/>
</dbReference>
<dbReference type="Proteomes" id="UP000000851">
    <property type="component" value="Chromosome"/>
</dbReference>
<dbReference type="STRING" id="479433.Caci_1498"/>
<evidence type="ECO:0000313" key="2">
    <source>
        <dbReference type="Proteomes" id="UP000000851"/>
    </source>
</evidence>
<keyword evidence="1" id="KW-0503">Monooxygenase</keyword>
<organism evidence="1 2">
    <name type="scientific">Catenulispora acidiphila (strain DSM 44928 / JCM 14897 / NBRC 102108 / NRRL B-24433 / ID139908)</name>
    <dbReference type="NCBI Taxonomy" id="479433"/>
    <lineage>
        <taxon>Bacteria</taxon>
        <taxon>Bacillati</taxon>
        <taxon>Actinomycetota</taxon>
        <taxon>Actinomycetes</taxon>
        <taxon>Catenulisporales</taxon>
        <taxon>Catenulisporaceae</taxon>
        <taxon>Catenulispora</taxon>
    </lineage>
</organism>
<name>C7QA23_CATAD</name>
<dbReference type="eggNOG" id="COG2072">
    <property type="taxonomic scope" value="Bacteria"/>
</dbReference>
<reference evidence="1 2" key="1">
    <citation type="journal article" date="2009" name="Stand. Genomic Sci.">
        <title>Complete genome sequence of Catenulispora acidiphila type strain (ID 139908).</title>
        <authorList>
            <person name="Copeland A."/>
            <person name="Lapidus A."/>
            <person name="Glavina Del Rio T."/>
            <person name="Nolan M."/>
            <person name="Lucas S."/>
            <person name="Chen F."/>
            <person name="Tice H."/>
            <person name="Cheng J.F."/>
            <person name="Bruce D."/>
            <person name="Goodwin L."/>
            <person name="Pitluck S."/>
            <person name="Mikhailova N."/>
            <person name="Pati A."/>
            <person name="Ivanova N."/>
            <person name="Mavromatis K."/>
            <person name="Chen A."/>
            <person name="Palaniappan K."/>
            <person name="Chain P."/>
            <person name="Land M."/>
            <person name="Hauser L."/>
            <person name="Chang Y.J."/>
            <person name="Jeffries C.D."/>
            <person name="Chertkov O."/>
            <person name="Brettin T."/>
            <person name="Detter J.C."/>
            <person name="Han C."/>
            <person name="Ali Z."/>
            <person name="Tindall B.J."/>
            <person name="Goker M."/>
            <person name="Bristow J."/>
            <person name="Eisen J.A."/>
            <person name="Markowitz V."/>
            <person name="Hugenholtz P."/>
            <person name="Kyrpides N.C."/>
            <person name="Klenk H.P."/>
        </authorList>
    </citation>
    <scope>NUCLEOTIDE SEQUENCE [LARGE SCALE GENOMIC DNA]</scope>
    <source>
        <strain evidence="2">DSM 44928 / JCM 14897 / NBRC 102108 / NRRL B-24433 / ID139908</strain>
    </source>
</reference>
<dbReference type="InParanoid" id="C7QA23"/>
<dbReference type="InterPro" id="IPR036188">
    <property type="entry name" value="FAD/NAD-bd_sf"/>
</dbReference>
<keyword evidence="1" id="KW-0560">Oxidoreductase</keyword>